<dbReference type="RefSeq" id="WP_159475007.1">
    <property type="nucleotide sequence ID" value="NZ_BAAATH010000006.1"/>
</dbReference>
<dbReference type="InterPro" id="IPR036375">
    <property type="entry name" value="Hemopexin-like_dom_sf"/>
</dbReference>
<accession>A0A640SB58</accession>
<organism evidence="1 2">
    <name type="scientific">Streptomyces caniferus</name>
    <dbReference type="NCBI Taxonomy" id="285557"/>
    <lineage>
        <taxon>Bacteria</taxon>
        <taxon>Bacillati</taxon>
        <taxon>Actinomycetota</taxon>
        <taxon>Actinomycetes</taxon>
        <taxon>Kitasatosporales</taxon>
        <taxon>Streptomycetaceae</taxon>
        <taxon>Streptomyces</taxon>
    </lineage>
</organism>
<evidence type="ECO:0000313" key="1">
    <source>
        <dbReference type="EMBL" id="GFE06805.1"/>
    </source>
</evidence>
<proteinExistence type="predicted"/>
<dbReference type="PROSITE" id="PS51642">
    <property type="entry name" value="HEMOPEXIN_2"/>
    <property type="match status" value="1"/>
</dbReference>
<dbReference type="InterPro" id="IPR024079">
    <property type="entry name" value="MetalloPept_cat_dom_sf"/>
</dbReference>
<sequence>MSSTVRIAGALPTPDADPSLSIVFAGGWSVGYDWAADHVVIAGAPVQPLFPSPFDRDLDGALLGQQAFSDFEYVFQGGNYQRIKLVGLQPDGDPASTAENWSLPSDWTALDAVFPGGGVKSGFAYFFHGPDYMRFDWPANAASADYPKPIGPNWHTSGAFTHDLDGEITGLRAFGTKAYLFRTVTTRVNRDGRRTSSGGFVVNAPVYCRYDFNGEVVDNTVTDPVDVVGQWNGLFPLLDAGPAIELGLDWIRAAESAAAATPLAPATRTAFGHHFMTGSPDATVVNTVRSRLTQIHERLTDLPNQFKWTADLGFPAVTAPGALTQIGDEFSTFHGPNGRAAALIHEACHFRFDAGVDVPEWSDEVIDGVPQGPAVINGVTMPRYSTIPTTDALVNPSSYAAFAQETALGDDTRFGAARPQL</sequence>
<name>A0A640SB58_9ACTN</name>
<protein>
    <submittedName>
        <fullName evidence="1">Uncharacterized protein</fullName>
    </submittedName>
</protein>
<comment type="caution">
    <text evidence="1">The sequence shown here is derived from an EMBL/GenBank/DDBJ whole genome shotgun (WGS) entry which is preliminary data.</text>
</comment>
<dbReference type="GO" id="GO:0008237">
    <property type="term" value="F:metallopeptidase activity"/>
    <property type="evidence" value="ECO:0007669"/>
    <property type="project" value="InterPro"/>
</dbReference>
<dbReference type="EMBL" id="BLIN01000003">
    <property type="protein sequence ID" value="GFE06805.1"/>
    <property type="molecule type" value="Genomic_DNA"/>
</dbReference>
<evidence type="ECO:0000313" key="2">
    <source>
        <dbReference type="Proteomes" id="UP000435837"/>
    </source>
</evidence>
<dbReference type="Gene3D" id="2.110.10.10">
    <property type="entry name" value="Hemopexin-like domain"/>
    <property type="match status" value="1"/>
</dbReference>
<dbReference type="AlphaFoldDB" id="A0A640SB58"/>
<gene>
    <name evidence="1" type="ORF">Scani_30730</name>
</gene>
<dbReference type="OrthoDB" id="5088636at2"/>
<dbReference type="SUPFAM" id="SSF50923">
    <property type="entry name" value="Hemopexin-like domain"/>
    <property type="match status" value="1"/>
</dbReference>
<dbReference type="Proteomes" id="UP000435837">
    <property type="component" value="Unassembled WGS sequence"/>
</dbReference>
<reference evidence="1 2" key="1">
    <citation type="submission" date="2019-12" db="EMBL/GenBank/DDBJ databases">
        <title>Whole genome shotgun sequence of Streptomyces caniferus NBRC 15389.</title>
        <authorList>
            <person name="Ichikawa N."/>
            <person name="Kimura A."/>
            <person name="Kitahashi Y."/>
            <person name="Komaki H."/>
            <person name="Tamura T."/>
        </authorList>
    </citation>
    <scope>NUCLEOTIDE SEQUENCE [LARGE SCALE GENOMIC DNA]</scope>
    <source>
        <strain evidence="1 2">NBRC 15389</strain>
    </source>
</reference>
<dbReference type="InterPro" id="IPR018487">
    <property type="entry name" value="Hemopexin-like_repeat"/>
</dbReference>
<dbReference type="Gene3D" id="3.40.390.10">
    <property type="entry name" value="Collagenase (Catalytic Domain)"/>
    <property type="match status" value="1"/>
</dbReference>